<dbReference type="EMBL" id="JABBWK010000001">
    <property type="protein sequence ID" value="KAG1908780.1"/>
    <property type="molecule type" value="Genomic_DNA"/>
</dbReference>
<feature type="non-terminal residue" evidence="1">
    <location>
        <position position="1"/>
    </location>
</feature>
<proteinExistence type="predicted"/>
<evidence type="ECO:0000313" key="1">
    <source>
        <dbReference type="EMBL" id="KAG1908780.1"/>
    </source>
</evidence>
<comment type="caution">
    <text evidence="1">The sequence shown here is derived from an EMBL/GenBank/DDBJ whole genome shotgun (WGS) entry which is preliminary data.</text>
</comment>
<dbReference type="RefSeq" id="XP_041234355.1">
    <property type="nucleotide sequence ID" value="XM_041374120.1"/>
</dbReference>
<organism evidence="1 2">
    <name type="scientific">Suillus fuscotomentosus</name>
    <dbReference type="NCBI Taxonomy" id="1912939"/>
    <lineage>
        <taxon>Eukaryota</taxon>
        <taxon>Fungi</taxon>
        <taxon>Dikarya</taxon>
        <taxon>Basidiomycota</taxon>
        <taxon>Agaricomycotina</taxon>
        <taxon>Agaricomycetes</taxon>
        <taxon>Agaricomycetidae</taxon>
        <taxon>Boletales</taxon>
        <taxon>Suillineae</taxon>
        <taxon>Suillaceae</taxon>
        <taxon>Suillus</taxon>
    </lineage>
</organism>
<keyword evidence="2" id="KW-1185">Reference proteome</keyword>
<reference evidence="1" key="1">
    <citation type="journal article" date="2020" name="New Phytol.">
        <title>Comparative genomics reveals dynamic genome evolution in host specialist ectomycorrhizal fungi.</title>
        <authorList>
            <person name="Lofgren L.A."/>
            <person name="Nguyen N.H."/>
            <person name="Vilgalys R."/>
            <person name="Ruytinx J."/>
            <person name="Liao H.L."/>
            <person name="Branco S."/>
            <person name="Kuo A."/>
            <person name="LaButti K."/>
            <person name="Lipzen A."/>
            <person name="Andreopoulos W."/>
            <person name="Pangilinan J."/>
            <person name="Riley R."/>
            <person name="Hundley H."/>
            <person name="Na H."/>
            <person name="Barry K."/>
            <person name="Grigoriev I.V."/>
            <person name="Stajich J.E."/>
            <person name="Kennedy P.G."/>
        </authorList>
    </citation>
    <scope>NUCLEOTIDE SEQUENCE</scope>
    <source>
        <strain evidence="1">FC203</strain>
    </source>
</reference>
<name>A0AAD4EME3_9AGAM</name>
<dbReference type="GeneID" id="64668418"/>
<dbReference type="AlphaFoldDB" id="A0AAD4EME3"/>
<gene>
    <name evidence="1" type="ORF">F5891DRAFT_937724</name>
</gene>
<protein>
    <submittedName>
        <fullName evidence="1">Uncharacterized protein</fullName>
    </submittedName>
</protein>
<evidence type="ECO:0000313" key="2">
    <source>
        <dbReference type="Proteomes" id="UP001195769"/>
    </source>
</evidence>
<accession>A0AAD4EME3</accession>
<sequence length="195" mass="21914">KPRAQYRNTDLPEQVQTDHRWAKKFLPTMMLWAGSQESLWSIPDETLLTHIQIAFQAVYLELNLVIVQNDVYNTSLLLICSDSQTVQRLSEWRSNFGSTAIAIIFDFLTSNNDCDPEVLAGLLLKNFAFIFKDMDKREPDRAFHSAFMLQLLGKAHLSTINGHATIPTLKTKDLATKGIAGVIVFCATAVCSFSC</sequence>
<dbReference type="Proteomes" id="UP001195769">
    <property type="component" value="Unassembled WGS sequence"/>
</dbReference>